<gene>
    <name evidence="2" type="ORF">RM705_34955</name>
</gene>
<dbReference type="EMBL" id="JAVRFA010000130">
    <property type="protein sequence ID" value="MDT0399862.1"/>
    <property type="molecule type" value="Genomic_DNA"/>
</dbReference>
<feature type="chain" id="PRO_5045056503" description="Lipoprotein" evidence="1">
    <location>
        <begin position="21"/>
        <end position="76"/>
    </location>
</feature>
<keyword evidence="3" id="KW-1185">Reference proteome</keyword>
<dbReference type="Proteomes" id="UP001183881">
    <property type="component" value="Unassembled WGS sequence"/>
</dbReference>
<organism evidence="2 3">
    <name type="scientific">Streptomyces edwardsiae</name>
    <dbReference type="NCBI Taxonomy" id="3075527"/>
    <lineage>
        <taxon>Bacteria</taxon>
        <taxon>Bacillati</taxon>
        <taxon>Actinomycetota</taxon>
        <taxon>Actinomycetes</taxon>
        <taxon>Kitasatosporales</taxon>
        <taxon>Streptomycetaceae</taxon>
        <taxon>Streptomyces</taxon>
    </lineage>
</organism>
<accession>A0ABU2Q717</accession>
<sequence>MIRGRGLSALALGVTGALIAALATGCTSGEGTAGQTSFCWGTLSGGDAAKMSVRPLERYASDDDDLKSPYLVHCKV</sequence>
<comment type="caution">
    <text evidence="2">The sequence shown here is derived from an EMBL/GenBank/DDBJ whole genome shotgun (WGS) entry which is preliminary data.</text>
</comment>
<protein>
    <recommendedName>
        <fullName evidence="4">Lipoprotein</fullName>
    </recommendedName>
</protein>
<name>A0ABU2Q717_9ACTN</name>
<evidence type="ECO:0000313" key="3">
    <source>
        <dbReference type="Proteomes" id="UP001183881"/>
    </source>
</evidence>
<reference evidence="3" key="1">
    <citation type="submission" date="2023-07" db="EMBL/GenBank/DDBJ databases">
        <title>30 novel species of actinomycetes from the DSMZ collection.</title>
        <authorList>
            <person name="Nouioui I."/>
        </authorList>
    </citation>
    <scope>NUCLEOTIDE SEQUENCE [LARGE SCALE GENOMIC DNA]</scope>
    <source>
        <strain evidence="3">DSM 41636</strain>
    </source>
</reference>
<evidence type="ECO:0000256" key="1">
    <source>
        <dbReference type="SAM" id="SignalP"/>
    </source>
</evidence>
<feature type="signal peptide" evidence="1">
    <location>
        <begin position="1"/>
        <end position="20"/>
    </location>
</feature>
<proteinExistence type="predicted"/>
<evidence type="ECO:0000313" key="2">
    <source>
        <dbReference type="EMBL" id="MDT0399862.1"/>
    </source>
</evidence>
<evidence type="ECO:0008006" key="4">
    <source>
        <dbReference type="Google" id="ProtNLM"/>
    </source>
</evidence>
<keyword evidence="1" id="KW-0732">Signal</keyword>
<dbReference type="PROSITE" id="PS51257">
    <property type="entry name" value="PROKAR_LIPOPROTEIN"/>
    <property type="match status" value="1"/>
</dbReference>
<feature type="non-terminal residue" evidence="2">
    <location>
        <position position="76"/>
    </location>
</feature>